<accession>A0A6A6JAV0</accession>
<evidence type="ECO:0000313" key="12">
    <source>
        <dbReference type="EMBL" id="KAF2273303.1"/>
    </source>
</evidence>
<dbReference type="FunFam" id="3.30.160.60:FF:000176">
    <property type="entry name" value="zinc finger protein 70"/>
    <property type="match status" value="1"/>
</dbReference>
<comment type="subcellular location">
    <subcellularLocation>
        <location evidence="1">Nucleus</location>
    </subcellularLocation>
</comment>
<proteinExistence type="predicted"/>
<reference evidence="12" key="1">
    <citation type="journal article" date="2020" name="Stud. Mycol.">
        <title>101 Dothideomycetes genomes: a test case for predicting lifestyles and emergence of pathogens.</title>
        <authorList>
            <person name="Haridas S."/>
            <person name="Albert R."/>
            <person name="Binder M."/>
            <person name="Bloem J."/>
            <person name="Labutti K."/>
            <person name="Salamov A."/>
            <person name="Andreopoulos B."/>
            <person name="Baker S."/>
            <person name="Barry K."/>
            <person name="Bills G."/>
            <person name="Bluhm B."/>
            <person name="Cannon C."/>
            <person name="Castanera R."/>
            <person name="Culley D."/>
            <person name="Daum C."/>
            <person name="Ezra D."/>
            <person name="Gonzalez J."/>
            <person name="Henrissat B."/>
            <person name="Kuo A."/>
            <person name="Liang C."/>
            <person name="Lipzen A."/>
            <person name="Lutzoni F."/>
            <person name="Magnuson J."/>
            <person name="Mondo S."/>
            <person name="Nolan M."/>
            <person name="Ohm R."/>
            <person name="Pangilinan J."/>
            <person name="Park H.-J."/>
            <person name="Ramirez L."/>
            <person name="Alfaro M."/>
            <person name="Sun H."/>
            <person name="Tritt A."/>
            <person name="Yoshinaga Y."/>
            <person name="Zwiers L.-H."/>
            <person name="Turgeon B."/>
            <person name="Goodwin S."/>
            <person name="Spatafora J."/>
            <person name="Crous P."/>
            <person name="Grigoriev I."/>
        </authorList>
    </citation>
    <scope>NUCLEOTIDE SEQUENCE</scope>
    <source>
        <strain evidence="12">CBS 379.55</strain>
    </source>
</reference>
<keyword evidence="13" id="KW-1185">Reference proteome</keyword>
<evidence type="ECO:0000256" key="6">
    <source>
        <dbReference type="ARBA" id="ARBA00023015"/>
    </source>
</evidence>
<dbReference type="SMART" id="SM00355">
    <property type="entry name" value="ZnF_C2H2"/>
    <property type="match status" value="2"/>
</dbReference>
<evidence type="ECO:0000256" key="4">
    <source>
        <dbReference type="ARBA" id="ARBA00022771"/>
    </source>
</evidence>
<dbReference type="EMBL" id="ML986511">
    <property type="protein sequence ID" value="KAF2273303.1"/>
    <property type="molecule type" value="Genomic_DNA"/>
</dbReference>
<evidence type="ECO:0000313" key="13">
    <source>
        <dbReference type="Proteomes" id="UP000800097"/>
    </source>
</evidence>
<feature type="domain" description="C2H2-type" evidence="11">
    <location>
        <begin position="381"/>
        <end position="411"/>
    </location>
</feature>
<evidence type="ECO:0000256" key="1">
    <source>
        <dbReference type="ARBA" id="ARBA00004123"/>
    </source>
</evidence>
<feature type="compositionally biased region" description="Polar residues" evidence="10">
    <location>
        <begin position="215"/>
        <end position="227"/>
    </location>
</feature>
<evidence type="ECO:0000256" key="9">
    <source>
        <dbReference type="PROSITE-ProRule" id="PRU00042"/>
    </source>
</evidence>
<evidence type="ECO:0000256" key="3">
    <source>
        <dbReference type="ARBA" id="ARBA00022737"/>
    </source>
</evidence>
<dbReference type="PANTHER" id="PTHR16515:SF49">
    <property type="entry name" value="GASTRULA ZINC FINGER PROTEIN XLCGF49.1-LIKE-RELATED"/>
    <property type="match status" value="1"/>
</dbReference>
<feature type="region of interest" description="Disordered" evidence="10">
    <location>
        <begin position="1"/>
        <end position="112"/>
    </location>
</feature>
<feature type="compositionally biased region" description="Basic and acidic residues" evidence="10">
    <location>
        <begin position="12"/>
        <end position="23"/>
    </location>
</feature>
<protein>
    <recommendedName>
        <fullName evidence="11">C2H2-type domain-containing protein</fullName>
    </recommendedName>
</protein>
<dbReference type="GO" id="GO:0010468">
    <property type="term" value="P:regulation of gene expression"/>
    <property type="evidence" value="ECO:0007669"/>
    <property type="project" value="TreeGrafter"/>
</dbReference>
<evidence type="ECO:0000256" key="8">
    <source>
        <dbReference type="ARBA" id="ARBA00023242"/>
    </source>
</evidence>
<keyword evidence="7" id="KW-0804">Transcription</keyword>
<keyword evidence="6" id="KW-0805">Transcription regulation</keyword>
<keyword evidence="5" id="KW-0862">Zinc</keyword>
<dbReference type="PROSITE" id="PS00028">
    <property type="entry name" value="ZINC_FINGER_C2H2_1"/>
    <property type="match status" value="2"/>
</dbReference>
<dbReference type="InterPro" id="IPR036236">
    <property type="entry name" value="Znf_C2H2_sf"/>
</dbReference>
<keyword evidence="2" id="KW-0479">Metal-binding</keyword>
<keyword evidence="3" id="KW-0677">Repeat</keyword>
<gene>
    <name evidence="12" type="ORF">EI97DRAFT_160859</name>
</gene>
<dbReference type="PROSITE" id="PS50157">
    <property type="entry name" value="ZINC_FINGER_C2H2_2"/>
    <property type="match status" value="2"/>
</dbReference>
<evidence type="ECO:0000256" key="7">
    <source>
        <dbReference type="ARBA" id="ARBA00023163"/>
    </source>
</evidence>
<feature type="region of interest" description="Disordered" evidence="10">
    <location>
        <begin position="127"/>
        <end position="286"/>
    </location>
</feature>
<dbReference type="InterPro" id="IPR013087">
    <property type="entry name" value="Znf_C2H2_type"/>
</dbReference>
<dbReference type="Proteomes" id="UP000800097">
    <property type="component" value="Unassembled WGS sequence"/>
</dbReference>
<dbReference type="GO" id="GO:0005634">
    <property type="term" value="C:nucleus"/>
    <property type="evidence" value="ECO:0007669"/>
    <property type="project" value="UniProtKB-SubCell"/>
</dbReference>
<dbReference type="PANTHER" id="PTHR16515">
    <property type="entry name" value="PR DOMAIN ZINC FINGER PROTEIN"/>
    <property type="match status" value="1"/>
</dbReference>
<dbReference type="OrthoDB" id="6077919at2759"/>
<dbReference type="Gene3D" id="3.30.160.60">
    <property type="entry name" value="Classic Zinc Finger"/>
    <property type="match status" value="2"/>
</dbReference>
<evidence type="ECO:0000256" key="5">
    <source>
        <dbReference type="ARBA" id="ARBA00022833"/>
    </source>
</evidence>
<dbReference type="GeneID" id="54546515"/>
<dbReference type="AlphaFoldDB" id="A0A6A6JAV0"/>
<keyword evidence="4 9" id="KW-0863">Zinc-finger</keyword>
<sequence length="416" mass="45841">MAMHLASMVHGSGRESEVHDQHRPLHHQLHQQPQQTHQQPQQQQQQQQPLQHQPAYYPQHPQQPHQQQRRAYGPHSTAAPSPCPSHHNGPGYHYQRPPQSPPSPPVEEQKPSLPSISSLLTIANSERANSETAGHSPRSQQHPSPHLREQHNSSHQLQLQHQQQAGGARHRSPPCPPSDLRPDQASHAFGSSIVGNPKMTMPPTPPLHADPAVDGNQSPSVASTHSASPYYLGQSMNNMEPHHQRQHTAPASAVHRQPDPYQPSTSPYQNSPYAQSPYASSPGPVSSGSYYAPDAHYGNVGMYAQRPLPSAFDPHAMPIHSQLPPANGSNVWQHHHYISTSNQSAYSPSQDRYICPTCNKAFSRPSSLRIHSHSHTGEKPYKCQQPGCGKAFSVRSNMKRHERGCHASSTATATTS</sequence>
<dbReference type="Pfam" id="PF00096">
    <property type="entry name" value="zf-C2H2"/>
    <property type="match status" value="2"/>
</dbReference>
<dbReference type="FunFam" id="3.30.160.60:FF:000060">
    <property type="entry name" value="zinc finger protein 436"/>
    <property type="match status" value="1"/>
</dbReference>
<evidence type="ECO:0000256" key="2">
    <source>
        <dbReference type="ARBA" id="ARBA00022723"/>
    </source>
</evidence>
<feature type="compositionally biased region" description="Polar residues" evidence="10">
    <location>
        <begin position="127"/>
        <end position="143"/>
    </location>
</feature>
<keyword evidence="8" id="KW-0539">Nucleus</keyword>
<feature type="compositionally biased region" description="Low complexity" evidence="10">
    <location>
        <begin position="30"/>
        <end position="66"/>
    </location>
</feature>
<evidence type="ECO:0000259" key="11">
    <source>
        <dbReference type="PROSITE" id="PS50157"/>
    </source>
</evidence>
<name>A0A6A6JAV0_WESOR</name>
<feature type="compositionally biased region" description="Low complexity" evidence="10">
    <location>
        <begin position="271"/>
        <end position="286"/>
    </location>
</feature>
<evidence type="ECO:0000256" key="10">
    <source>
        <dbReference type="SAM" id="MobiDB-lite"/>
    </source>
</evidence>
<dbReference type="SUPFAM" id="SSF57667">
    <property type="entry name" value="beta-beta-alpha zinc fingers"/>
    <property type="match status" value="1"/>
</dbReference>
<dbReference type="InterPro" id="IPR050331">
    <property type="entry name" value="Zinc_finger"/>
</dbReference>
<feature type="compositionally biased region" description="Low complexity" evidence="10">
    <location>
        <begin position="153"/>
        <end position="167"/>
    </location>
</feature>
<dbReference type="GO" id="GO:0008270">
    <property type="term" value="F:zinc ion binding"/>
    <property type="evidence" value="ECO:0007669"/>
    <property type="project" value="UniProtKB-KW"/>
</dbReference>
<organism evidence="12 13">
    <name type="scientific">Westerdykella ornata</name>
    <dbReference type="NCBI Taxonomy" id="318751"/>
    <lineage>
        <taxon>Eukaryota</taxon>
        <taxon>Fungi</taxon>
        <taxon>Dikarya</taxon>
        <taxon>Ascomycota</taxon>
        <taxon>Pezizomycotina</taxon>
        <taxon>Dothideomycetes</taxon>
        <taxon>Pleosporomycetidae</taxon>
        <taxon>Pleosporales</taxon>
        <taxon>Sporormiaceae</taxon>
        <taxon>Westerdykella</taxon>
    </lineage>
</organism>
<feature type="domain" description="C2H2-type" evidence="11">
    <location>
        <begin position="353"/>
        <end position="380"/>
    </location>
</feature>
<dbReference type="RefSeq" id="XP_033650842.1">
    <property type="nucleotide sequence ID" value="XM_033793340.1"/>
</dbReference>